<evidence type="ECO:0000256" key="2">
    <source>
        <dbReference type="ARBA" id="ARBA00022679"/>
    </source>
</evidence>
<dbReference type="PANTHER" id="PTHR24045">
    <property type="match status" value="1"/>
</dbReference>
<sequence>MKIDFVLPWIDGHDPKILAQQKALEPTGYSQVARFRDYGTLAYWFRAVERYTPWVNHIFLLTNGQVPPFLNQASPKVTVIDHRAFIPEEYLPTFNSNTIELNLHRIPALAEHFVLFNDDLFINAPLTPNFFFNTAGLPRYAAIFRPIMPQSTFDHLLLNNLIVLNQHFNKFQVLKANLGQFLSPLYGLRLISNLGTWLHRGGFEGFVLTHTALPHLKSTFEAVWQAVPQEMTQTCQDTFRQPKNECNQYLVKEWNICTGRFAPGRYDQAAMVSLNDILNHTADFQNTKHKLLCINDDEVVDFSAKTACLAAALAQKFPEKSQFEA</sequence>
<protein>
    <submittedName>
        <fullName evidence="5">Capsular biosynthesis protein</fullName>
    </submittedName>
</protein>
<comment type="similarity">
    <text evidence="1">Belongs to the stealth family.</text>
</comment>
<keyword evidence="2" id="KW-0808">Transferase</keyword>
<keyword evidence="3" id="KW-0270">Exopolysaccharide synthesis</keyword>
<evidence type="ECO:0000256" key="3">
    <source>
        <dbReference type="ARBA" id="ARBA00023169"/>
    </source>
</evidence>
<dbReference type="Proteomes" id="UP001597267">
    <property type="component" value="Unassembled WGS sequence"/>
</dbReference>
<dbReference type="RefSeq" id="WP_164507051.1">
    <property type="nucleotide sequence ID" value="NZ_JBHTOP010000022.1"/>
</dbReference>
<organism evidence="5 6">
    <name type="scientific">Agrilactobacillus yilanensis</name>
    <dbReference type="NCBI Taxonomy" id="2485997"/>
    <lineage>
        <taxon>Bacteria</taxon>
        <taxon>Bacillati</taxon>
        <taxon>Bacillota</taxon>
        <taxon>Bacilli</taxon>
        <taxon>Lactobacillales</taxon>
        <taxon>Lactobacillaceae</taxon>
        <taxon>Agrilactobacillus</taxon>
    </lineage>
</organism>
<evidence type="ECO:0000259" key="4">
    <source>
        <dbReference type="Pfam" id="PF11380"/>
    </source>
</evidence>
<reference evidence="6" key="1">
    <citation type="journal article" date="2019" name="Int. J. Syst. Evol. Microbiol.">
        <title>The Global Catalogue of Microorganisms (GCM) 10K type strain sequencing project: providing services to taxonomists for standard genome sequencing and annotation.</title>
        <authorList>
            <consortium name="The Broad Institute Genomics Platform"/>
            <consortium name="The Broad Institute Genome Sequencing Center for Infectious Disease"/>
            <person name="Wu L."/>
            <person name="Ma J."/>
        </authorList>
    </citation>
    <scope>NUCLEOTIDE SEQUENCE [LARGE SCALE GENOMIC DNA]</scope>
    <source>
        <strain evidence="6">CCM 8896</strain>
    </source>
</reference>
<name>A0ABW4J8X8_9LACO</name>
<dbReference type="InterPro" id="IPR047141">
    <property type="entry name" value="Stealth"/>
</dbReference>
<evidence type="ECO:0000313" key="5">
    <source>
        <dbReference type="EMBL" id="MFD1672038.1"/>
    </source>
</evidence>
<keyword evidence="6" id="KW-1185">Reference proteome</keyword>
<dbReference type="EMBL" id="JBHTOP010000022">
    <property type="protein sequence ID" value="MFD1672038.1"/>
    <property type="molecule type" value="Genomic_DNA"/>
</dbReference>
<dbReference type="PANTHER" id="PTHR24045:SF0">
    <property type="entry name" value="N-ACETYLGLUCOSAMINE-1-PHOSPHOTRANSFERASE SUBUNITS ALPHA_BETA"/>
    <property type="match status" value="1"/>
</dbReference>
<evidence type="ECO:0000256" key="1">
    <source>
        <dbReference type="ARBA" id="ARBA00007583"/>
    </source>
</evidence>
<evidence type="ECO:0000313" key="6">
    <source>
        <dbReference type="Proteomes" id="UP001597267"/>
    </source>
</evidence>
<feature type="domain" description="Stealth protein CR2 conserved region 2" evidence="4">
    <location>
        <begin position="34"/>
        <end position="137"/>
    </location>
</feature>
<dbReference type="Pfam" id="PF11380">
    <property type="entry name" value="Stealth_CR2"/>
    <property type="match status" value="1"/>
</dbReference>
<gene>
    <name evidence="5" type="ORF">ACFQ5M_08020</name>
</gene>
<proteinExistence type="inferred from homology"/>
<comment type="caution">
    <text evidence="5">The sequence shown here is derived from an EMBL/GenBank/DDBJ whole genome shotgun (WGS) entry which is preliminary data.</text>
</comment>
<accession>A0ABW4J8X8</accession>
<dbReference type="InterPro" id="IPR021520">
    <property type="entry name" value="Stealth_CR2"/>
</dbReference>